<dbReference type="RefSeq" id="WP_005625546.1">
    <property type="nucleotide sequence ID" value="NZ_AMRA01000028.1"/>
</dbReference>
<protein>
    <recommendedName>
        <fullName evidence="6">Dioxygenase</fullName>
        <ecNumber evidence="6">1.13.11.-</ecNumber>
    </recommendedName>
</protein>
<keyword evidence="2 5" id="KW-0479">Metal-binding</keyword>
<keyword evidence="3 6" id="KW-0560">Oxidoreductase</keyword>
<dbReference type="GO" id="GO:0016121">
    <property type="term" value="P:carotene catabolic process"/>
    <property type="evidence" value="ECO:0007669"/>
    <property type="project" value="TreeGrafter"/>
</dbReference>
<dbReference type="GO" id="GO:0046872">
    <property type="term" value="F:metal ion binding"/>
    <property type="evidence" value="ECO:0007669"/>
    <property type="project" value="UniProtKB-KW"/>
</dbReference>
<dbReference type="EMBL" id="AMRA01000028">
    <property type="protein sequence ID" value="EKF24796.1"/>
    <property type="molecule type" value="Genomic_DNA"/>
</dbReference>
<sequence length="214" mass="23625">MLRHAEEFGRGDQIGCPREHPADIGGRLAGHPHLGADRLGGEPGQDLNSQLTAVENLLETSTTPYGGVPTRLRISPSGTVRIEEFSDLQGEFPAINTARTARPYRFFWFAAGLERNLYPNALVRIDHRTGKETVFRFPEGHLPHEAVFAPRPGADAEDDGWLLMPVLDGVQNVANLSVFDARDIEAGPVYVGRLRHHLPLTFHGCFTPRVAQPH</sequence>
<evidence type="ECO:0000256" key="7">
    <source>
        <dbReference type="SAM" id="MobiDB-lite"/>
    </source>
</evidence>
<proteinExistence type="inferred from homology"/>
<dbReference type="EC" id="1.13.11.-" evidence="6"/>
<keyword evidence="4 5" id="KW-0408">Iron</keyword>
<dbReference type="GO" id="GO:0010436">
    <property type="term" value="F:carotenoid dioxygenase activity"/>
    <property type="evidence" value="ECO:0007669"/>
    <property type="project" value="TreeGrafter"/>
</dbReference>
<dbReference type="PANTHER" id="PTHR10543:SF89">
    <property type="entry name" value="CAROTENOID 9,10(9',10')-CLEAVAGE DIOXYGENASE 1"/>
    <property type="match status" value="1"/>
</dbReference>
<evidence type="ECO:0000313" key="9">
    <source>
        <dbReference type="Proteomes" id="UP000006265"/>
    </source>
</evidence>
<evidence type="ECO:0000256" key="3">
    <source>
        <dbReference type="ARBA" id="ARBA00023002"/>
    </source>
</evidence>
<dbReference type="Pfam" id="PF03055">
    <property type="entry name" value="RPE65"/>
    <property type="match status" value="1"/>
</dbReference>
<dbReference type="OrthoDB" id="6636843at2"/>
<feature type="binding site" evidence="5">
    <location>
        <position position="203"/>
    </location>
    <ligand>
        <name>Fe cation</name>
        <dbReference type="ChEBI" id="CHEBI:24875"/>
        <note>catalytic</note>
    </ligand>
</feature>
<dbReference type="PATRIC" id="fig|1122247.3.peg.1125"/>
<dbReference type="AlphaFoldDB" id="K5BHF2"/>
<evidence type="ECO:0000256" key="5">
    <source>
        <dbReference type="PIRSR" id="PIRSR604294-1"/>
    </source>
</evidence>
<feature type="region of interest" description="Disordered" evidence="7">
    <location>
        <begin position="1"/>
        <end position="46"/>
    </location>
</feature>
<dbReference type="PANTHER" id="PTHR10543">
    <property type="entry name" value="BETA-CAROTENE DIOXYGENASE"/>
    <property type="match status" value="1"/>
</dbReference>
<evidence type="ECO:0000256" key="1">
    <source>
        <dbReference type="ARBA" id="ARBA00006787"/>
    </source>
</evidence>
<keyword evidence="9" id="KW-1185">Reference proteome</keyword>
<dbReference type="eggNOG" id="COG3670">
    <property type="taxonomic scope" value="Bacteria"/>
</dbReference>
<evidence type="ECO:0000256" key="6">
    <source>
        <dbReference type="RuleBase" id="RU364048"/>
    </source>
</evidence>
<comment type="caution">
    <text evidence="8">The sequence shown here is derived from an EMBL/GenBank/DDBJ whole genome shotgun (WGS) entry which is preliminary data.</text>
</comment>
<keyword evidence="6" id="KW-0223">Dioxygenase</keyword>
<evidence type="ECO:0000256" key="4">
    <source>
        <dbReference type="ARBA" id="ARBA00023004"/>
    </source>
</evidence>
<dbReference type="InterPro" id="IPR004294">
    <property type="entry name" value="Carotenoid_Oase"/>
</dbReference>
<evidence type="ECO:0000313" key="8">
    <source>
        <dbReference type="EMBL" id="EKF24796.1"/>
    </source>
</evidence>
<organism evidence="8 9">
    <name type="scientific">Mycolicibacterium hassiacum (strain DSM 44199 / CIP 105218 / JCM 12690 / 3849)</name>
    <name type="common">Mycobacterium hassiacum</name>
    <dbReference type="NCBI Taxonomy" id="1122247"/>
    <lineage>
        <taxon>Bacteria</taxon>
        <taxon>Bacillati</taxon>
        <taxon>Actinomycetota</taxon>
        <taxon>Actinomycetes</taxon>
        <taxon>Mycobacteriales</taxon>
        <taxon>Mycobacteriaceae</taxon>
        <taxon>Mycolicibacterium</taxon>
    </lineage>
</organism>
<gene>
    <name evidence="8" type="ORF">C731_1168</name>
</gene>
<comment type="cofactor">
    <cofactor evidence="5 6">
        <name>Fe(2+)</name>
        <dbReference type="ChEBI" id="CHEBI:29033"/>
    </cofactor>
    <text evidence="5 6">Binds 1 Fe(2+) ion per subunit.</text>
</comment>
<evidence type="ECO:0000256" key="2">
    <source>
        <dbReference type="ARBA" id="ARBA00022723"/>
    </source>
</evidence>
<comment type="similarity">
    <text evidence="1 6">Belongs to the carotenoid oxygenase family.</text>
</comment>
<reference evidence="8 9" key="1">
    <citation type="journal article" date="2012" name="J. Bacteriol.">
        <title>Genome sequence of Mycobacterium hassiacum DSM 44199, a rare source of heat-stable mycobacterial proteins.</title>
        <authorList>
            <person name="Tiago I."/>
            <person name="Maranha A."/>
            <person name="Mendes V."/>
            <person name="Alarico S."/>
            <person name="Moynihan P.J."/>
            <person name="Clarke A.J."/>
            <person name="Macedo-Ribeiro S."/>
            <person name="Pereira P.J."/>
            <person name="Empadinhas N."/>
        </authorList>
    </citation>
    <scope>NUCLEOTIDE SEQUENCE [LARGE SCALE GENOMIC DNA]</scope>
    <source>
        <strain evidence="9">DSM 44199 / CIP 105218 / JCM 12690 / 3849</strain>
    </source>
</reference>
<dbReference type="Proteomes" id="UP000006265">
    <property type="component" value="Unassembled WGS sequence"/>
</dbReference>
<accession>K5BHF2</accession>
<feature type="compositionally biased region" description="Basic and acidic residues" evidence="7">
    <location>
        <begin position="1"/>
        <end position="10"/>
    </location>
</feature>
<name>K5BHF2_MYCHD</name>
<dbReference type="STRING" id="1122247.GCA_000379865_03042"/>